<feature type="compositionally biased region" description="Basic residues" evidence="1">
    <location>
        <begin position="28"/>
        <end position="45"/>
    </location>
</feature>
<organism evidence="2">
    <name type="scientific">uncultured Sphingomonadaceae bacterium</name>
    <dbReference type="NCBI Taxonomy" id="169976"/>
    <lineage>
        <taxon>Bacteria</taxon>
        <taxon>Pseudomonadati</taxon>
        <taxon>Pseudomonadota</taxon>
        <taxon>Alphaproteobacteria</taxon>
        <taxon>Sphingomonadales</taxon>
        <taxon>Sphingomonadaceae</taxon>
        <taxon>environmental samples</taxon>
    </lineage>
</organism>
<dbReference type="AlphaFoldDB" id="A0A6J4SX73"/>
<gene>
    <name evidence="2" type="ORF">AVDCRST_MAG39-1807</name>
</gene>
<reference evidence="2" key="1">
    <citation type="submission" date="2020-02" db="EMBL/GenBank/DDBJ databases">
        <authorList>
            <person name="Meier V. D."/>
        </authorList>
    </citation>
    <scope>NUCLEOTIDE SEQUENCE</scope>
    <source>
        <strain evidence="2">AVDCRST_MAG39</strain>
    </source>
</reference>
<evidence type="ECO:0000256" key="1">
    <source>
        <dbReference type="SAM" id="MobiDB-lite"/>
    </source>
</evidence>
<protein>
    <submittedName>
        <fullName evidence="2">Uncharacterized protein</fullName>
    </submittedName>
</protein>
<feature type="compositionally biased region" description="Basic and acidic residues" evidence="1">
    <location>
        <begin position="1"/>
        <end position="13"/>
    </location>
</feature>
<sequence length="45" mass="5060">MLAGTWRDRDEQRLFNPRPGRSLPRCPPARKRGASVLHGKHAVAP</sequence>
<feature type="region of interest" description="Disordered" evidence="1">
    <location>
        <begin position="1"/>
        <end position="45"/>
    </location>
</feature>
<accession>A0A6J4SX73</accession>
<proteinExistence type="predicted"/>
<name>A0A6J4SX73_9SPHN</name>
<evidence type="ECO:0000313" key="2">
    <source>
        <dbReference type="EMBL" id="CAA9507801.1"/>
    </source>
</evidence>
<dbReference type="EMBL" id="CADCVW010000073">
    <property type="protein sequence ID" value="CAA9507801.1"/>
    <property type="molecule type" value="Genomic_DNA"/>
</dbReference>